<gene>
    <name evidence="2" type="ORF">M441DRAFT_89636</name>
</gene>
<keyword evidence="3" id="KW-1185">Reference proteome</keyword>
<evidence type="ECO:0000256" key="1">
    <source>
        <dbReference type="SAM" id="MobiDB-lite"/>
    </source>
</evidence>
<dbReference type="AlphaFoldDB" id="A0A2T3Z6S1"/>
<sequence>MSKQSAALEASGKGTKRNSISSGLMAQGRVSGRGNRKREGGKKGKKEEKERKRKQNDESKKMRRKEEYKGQVKPRFAAWKRGCSPGYISKLPGFPQSSIYQGIIANWQEHRNPAAPIRLGSRYLLVIPPCCIRSRFPQPQSDLRALADAKRPSTAAINASDKCQSAQNYRSRASMDAKYVAERAEDEART</sequence>
<dbReference type="Proteomes" id="UP000240493">
    <property type="component" value="Unassembled WGS sequence"/>
</dbReference>
<evidence type="ECO:0000313" key="2">
    <source>
        <dbReference type="EMBL" id="PTB40513.1"/>
    </source>
</evidence>
<organism evidence="2 3">
    <name type="scientific">Trichoderma asperellum (strain ATCC 204424 / CBS 433.97 / NBRC 101777)</name>
    <dbReference type="NCBI Taxonomy" id="1042311"/>
    <lineage>
        <taxon>Eukaryota</taxon>
        <taxon>Fungi</taxon>
        <taxon>Dikarya</taxon>
        <taxon>Ascomycota</taxon>
        <taxon>Pezizomycotina</taxon>
        <taxon>Sordariomycetes</taxon>
        <taxon>Hypocreomycetidae</taxon>
        <taxon>Hypocreales</taxon>
        <taxon>Hypocreaceae</taxon>
        <taxon>Trichoderma</taxon>
    </lineage>
</organism>
<reference evidence="2 3" key="1">
    <citation type="submission" date="2016-07" db="EMBL/GenBank/DDBJ databases">
        <title>Multiple horizontal gene transfer events from other fungi enriched the ability of initially mycotrophic Trichoderma (Ascomycota) to feed on dead plant biomass.</title>
        <authorList>
            <consortium name="DOE Joint Genome Institute"/>
            <person name="Aerts A."/>
            <person name="Atanasova L."/>
            <person name="Chenthamara K."/>
            <person name="Zhang J."/>
            <person name="Grujic M."/>
            <person name="Henrissat B."/>
            <person name="Kuo A."/>
            <person name="Salamov A."/>
            <person name="Lipzen A."/>
            <person name="Labutti K."/>
            <person name="Barry K."/>
            <person name="Miao Y."/>
            <person name="Rahimi M.J."/>
            <person name="Shen Q."/>
            <person name="Grigoriev I.V."/>
            <person name="Kubicek C.P."/>
            <person name="Druzhinina I.S."/>
        </authorList>
    </citation>
    <scope>NUCLEOTIDE SEQUENCE [LARGE SCALE GENOMIC DNA]</scope>
    <source>
        <strain evidence="2 3">CBS 433.97</strain>
    </source>
</reference>
<dbReference type="EMBL" id="KZ679262">
    <property type="protein sequence ID" value="PTB40513.1"/>
    <property type="molecule type" value="Genomic_DNA"/>
</dbReference>
<evidence type="ECO:0000313" key="3">
    <source>
        <dbReference type="Proteomes" id="UP000240493"/>
    </source>
</evidence>
<name>A0A2T3Z6S1_TRIA4</name>
<protein>
    <submittedName>
        <fullName evidence="2">Uncharacterized protein</fullName>
    </submittedName>
</protein>
<accession>A0A2T3Z6S1</accession>
<feature type="compositionally biased region" description="Basic and acidic residues" evidence="1">
    <location>
        <begin position="37"/>
        <end position="70"/>
    </location>
</feature>
<proteinExistence type="predicted"/>
<feature type="region of interest" description="Disordered" evidence="1">
    <location>
        <begin position="1"/>
        <end position="71"/>
    </location>
</feature>